<dbReference type="NCBIfam" id="TIGR01879">
    <property type="entry name" value="hydantase"/>
    <property type="match status" value="1"/>
</dbReference>
<dbReference type="UniPathway" id="UPA00394">
    <property type="reaction ID" value="UER00652"/>
</dbReference>
<reference evidence="10 11" key="1">
    <citation type="submission" date="2019-02" db="EMBL/GenBank/DDBJ databases">
        <title>Aquabacterium sp. strain KMB7.</title>
        <authorList>
            <person name="Chen W.-M."/>
        </authorList>
    </citation>
    <scope>NUCLEOTIDE SEQUENCE [LARGE SCALE GENOMIC DNA]</scope>
    <source>
        <strain evidence="10 11">KMB7</strain>
    </source>
</reference>
<dbReference type="PANTHER" id="PTHR32494:SF19">
    <property type="entry name" value="ALLANTOATE DEIMINASE-RELATED"/>
    <property type="match status" value="1"/>
</dbReference>
<evidence type="ECO:0000256" key="7">
    <source>
        <dbReference type="ARBA" id="ARBA00023211"/>
    </source>
</evidence>
<dbReference type="RefSeq" id="WP_130966756.1">
    <property type="nucleotide sequence ID" value="NZ_SIXI01000002.1"/>
</dbReference>
<dbReference type="Gene3D" id="3.30.70.360">
    <property type="match status" value="1"/>
</dbReference>
<dbReference type="EMBL" id="SIXI01000002">
    <property type="protein sequence ID" value="TBO32544.1"/>
    <property type="molecule type" value="Genomic_DNA"/>
</dbReference>
<comment type="subunit">
    <text evidence="3">Homodimer.</text>
</comment>
<evidence type="ECO:0000313" key="10">
    <source>
        <dbReference type="EMBL" id="TBO32544.1"/>
    </source>
</evidence>
<dbReference type="GO" id="GO:0016813">
    <property type="term" value="F:hydrolase activity, acting on carbon-nitrogen (but not peptide) bonds, in linear amidines"/>
    <property type="evidence" value="ECO:0007669"/>
    <property type="project" value="InterPro"/>
</dbReference>
<dbReference type="SUPFAM" id="SSF158694">
    <property type="entry name" value="UraD-Like"/>
    <property type="match status" value="1"/>
</dbReference>
<dbReference type="GO" id="GO:0006144">
    <property type="term" value="P:purine nucleobase metabolic process"/>
    <property type="evidence" value="ECO:0007669"/>
    <property type="project" value="UniProtKB-KW"/>
</dbReference>
<sequence>MSTLTLHALNALDRAGFVAALDGVYEHSPWIAERAAAARPFRTLAHLKHALAQVVRQASEAEQLGLIRAHPELAGKAAVAGELTAESTHEQRTAGLTHCTPAEFERLQQLNRDYNARFGFPFILAVRGPRGLGLSRQQIIDTFARRLRHSPAFERAECLRQIHRIAEIRLNDKFGHTPTQGNQVWDWAEALAVHTEGEPGVLTVTYMTPAHQACARQLQAWMQACGFDEVNIDAVGNVVGLYHGTDPQAPRLLTGSHYDTVRNGGKYDGRLGIFVPMACVQALHVQGKRLPYTLEVVGFAEEEGQRYKATFLGSGALIGAFNPAWLDQADAQGITMRHAMQAAGYSAHLANIQALQRDASQYRGFVEVHIEQGPVLDEIDQPLGVVSGINGVMRLTGRATGVSCHAGTTPMPMRHDAAAAVAELLLYVEQRALADAASPHGPSVGTVGVVHVPHGAVNVVPGLCDFTLDLRAPTNAQRDALCADVLAQAQAIAERRGVQIDIEESVRAAAAPSHPAWQARWEAAVQHVGLPVFHLPSGAGHDAMKLHEVMPQAMLFVRGGNAGISHNPLETITNDDAQLCVDAFMHLLEHA</sequence>
<proteinExistence type="inferred from homology"/>
<evidence type="ECO:0000256" key="1">
    <source>
        <dbReference type="ARBA" id="ARBA00001936"/>
    </source>
</evidence>
<dbReference type="EC" id="4.1.1.97" evidence="10"/>
<dbReference type="NCBIfam" id="TIGR03164">
    <property type="entry name" value="UHCUDC"/>
    <property type="match status" value="1"/>
</dbReference>
<evidence type="ECO:0000313" key="11">
    <source>
        <dbReference type="Proteomes" id="UP000292120"/>
    </source>
</evidence>
<keyword evidence="5" id="KW-0479">Metal-binding</keyword>
<dbReference type="GO" id="GO:0000255">
    <property type="term" value="P:allantoin metabolic process"/>
    <property type="evidence" value="ECO:0007669"/>
    <property type="project" value="InterPro"/>
</dbReference>
<dbReference type="AlphaFoldDB" id="A0A4Q9H4R9"/>
<dbReference type="Gene3D" id="1.10.3330.10">
    <property type="entry name" value="Oxo-4-hydroxy-4-carboxy-5-ureidoimidazoline decarboxylase"/>
    <property type="match status" value="1"/>
</dbReference>
<dbReference type="CDD" id="cd03884">
    <property type="entry name" value="M20_bAS"/>
    <property type="match status" value="1"/>
</dbReference>
<feature type="domain" description="Oxo-4-hydroxy-4-carboxy-5-ureidoimidazoline decarboxylase" evidence="9">
    <location>
        <begin position="10"/>
        <end position="171"/>
    </location>
</feature>
<keyword evidence="7" id="KW-0464">Manganese</keyword>
<evidence type="ECO:0000256" key="6">
    <source>
        <dbReference type="ARBA" id="ARBA00022801"/>
    </source>
</evidence>
<keyword evidence="6" id="KW-0378">Hydrolase</keyword>
<evidence type="ECO:0000256" key="4">
    <source>
        <dbReference type="ARBA" id="ARBA00022631"/>
    </source>
</evidence>
<dbReference type="Proteomes" id="UP000292120">
    <property type="component" value="Unassembled WGS sequence"/>
</dbReference>
<dbReference type="Pfam" id="PF01546">
    <property type="entry name" value="Peptidase_M20"/>
    <property type="match status" value="1"/>
</dbReference>
<dbReference type="InterPro" id="IPR010158">
    <property type="entry name" value="Amidase_Cbmase"/>
</dbReference>
<dbReference type="InterPro" id="IPR017580">
    <property type="entry name" value="OHCU_decarboxylase-1"/>
</dbReference>
<evidence type="ECO:0000256" key="5">
    <source>
        <dbReference type="ARBA" id="ARBA00022723"/>
    </source>
</evidence>
<feature type="domain" description="Peptidase M20 dimerisation" evidence="8">
    <location>
        <begin position="391"/>
        <end position="493"/>
    </location>
</feature>
<comment type="cofactor">
    <cofactor evidence="1">
        <name>Mn(2+)</name>
        <dbReference type="ChEBI" id="CHEBI:29035"/>
    </cofactor>
</comment>
<dbReference type="InterPro" id="IPR002933">
    <property type="entry name" value="Peptidase_M20"/>
</dbReference>
<dbReference type="InterPro" id="IPR011650">
    <property type="entry name" value="Peptidase_M20_dimer"/>
</dbReference>
<gene>
    <name evidence="10" type="primary">uraD</name>
    <name evidence="10" type="ORF">EYS42_04975</name>
</gene>
<keyword evidence="10" id="KW-0456">Lyase</keyword>
<dbReference type="SUPFAM" id="SSF53187">
    <property type="entry name" value="Zn-dependent exopeptidases"/>
    <property type="match status" value="1"/>
</dbReference>
<dbReference type="InterPro" id="IPR036778">
    <property type="entry name" value="OHCU_decarboxylase_sf"/>
</dbReference>
<name>A0A4Q9H4R9_9BURK</name>
<dbReference type="SUPFAM" id="SSF55031">
    <property type="entry name" value="Bacterial exopeptidase dimerisation domain"/>
    <property type="match status" value="1"/>
</dbReference>
<dbReference type="PANTHER" id="PTHR32494">
    <property type="entry name" value="ALLANTOATE DEIMINASE-RELATED"/>
    <property type="match status" value="1"/>
</dbReference>
<accession>A0A4Q9H4R9</accession>
<evidence type="ECO:0000259" key="8">
    <source>
        <dbReference type="Pfam" id="PF07687"/>
    </source>
</evidence>
<evidence type="ECO:0000259" key="9">
    <source>
        <dbReference type="Pfam" id="PF09349"/>
    </source>
</evidence>
<dbReference type="GO" id="GO:0046872">
    <property type="term" value="F:metal ion binding"/>
    <property type="evidence" value="ECO:0007669"/>
    <property type="project" value="UniProtKB-KW"/>
</dbReference>
<dbReference type="Pfam" id="PF09349">
    <property type="entry name" value="OHCU_decarbox"/>
    <property type="match status" value="1"/>
</dbReference>
<keyword evidence="11" id="KW-1185">Reference proteome</keyword>
<dbReference type="InterPro" id="IPR036264">
    <property type="entry name" value="Bact_exopeptidase_dim_dom"/>
</dbReference>
<dbReference type="Pfam" id="PF07687">
    <property type="entry name" value="M20_dimer"/>
    <property type="match status" value="1"/>
</dbReference>
<keyword evidence="4" id="KW-0659">Purine metabolism</keyword>
<evidence type="ECO:0000256" key="3">
    <source>
        <dbReference type="ARBA" id="ARBA00011738"/>
    </source>
</evidence>
<protein>
    <submittedName>
        <fullName evidence="10">2-oxo-4-hydroxy-4-carboxy-5-ureidoimidazoline decarboxylase</fullName>
        <ecNumber evidence="10">4.1.1.97</ecNumber>
    </submittedName>
</protein>
<dbReference type="GO" id="GO:0019628">
    <property type="term" value="P:urate catabolic process"/>
    <property type="evidence" value="ECO:0007669"/>
    <property type="project" value="UniProtKB-UniPathway"/>
</dbReference>
<dbReference type="InterPro" id="IPR018020">
    <property type="entry name" value="OHCU_decarboxylase"/>
</dbReference>
<comment type="caution">
    <text evidence="10">The sequence shown here is derived from an EMBL/GenBank/DDBJ whole genome shotgun (WGS) entry which is preliminary data.</text>
</comment>
<dbReference type="Gene3D" id="3.40.630.10">
    <property type="entry name" value="Zn peptidases"/>
    <property type="match status" value="1"/>
</dbReference>
<dbReference type="OrthoDB" id="9808195at2"/>
<dbReference type="GO" id="GO:0051997">
    <property type="term" value="F:2-oxo-4-hydroxy-4-carboxy-5-ureidoimidazoline decarboxylase activity"/>
    <property type="evidence" value="ECO:0007669"/>
    <property type="project" value="UniProtKB-EC"/>
</dbReference>
<evidence type="ECO:0000256" key="2">
    <source>
        <dbReference type="ARBA" id="ARBA00006153"/>
    </source>
</evidence>
<organism evidence="10 11">
    <name type="scientific">Aquabacterium lacunae</name>
    <dbReference type="NCBI Taxonomy" id="2528630"/>
    <lineage>
        <taxon>Bacteria</taxon>
        <taxon>Pseudomonadati</taxon>
        <taxon>Pseudomonadota</taxon>
        <taxon>Betaproteobacteria</taxon>
        <taxon>Burkholderiales</taxon>
        <taxon>Aquabacterium</taxon>
    </lineage>
</organism>
<comment type="similarity">
    <text evidence="2">Belongs to the peptidase M20 family.</text>
</comment>